<dbReference type="RefSeq" id="WP_183348287.1">
    <property type="nucleotide sequence ID" value="NZ_BLXY01000005.1"/>
</dbReference>
<dbReference type="InterPro" id="IPR009081">
    <property type="entry name" value="PP-bd_ACP"/>
</dbReference>
<dbReference type="EMBL" id="BLXY01000005">
    <property type="protein sequence ID" value="GFO64819.1"/>
    <property type="molecule type" value="Genomic_DNA"/>
</dbReference>
<evidence type="ECO:0000259" key="1">
    <source>
        <dbReference type="PROSITE" id="PS50075"/>
    </source>
</evidence>
<name>A0A6V8N0C8_9BACT</name>
<reference evidence="3" key="3">
    <citation type="submission" date="2022-04" db="EMBL/GenBank/DDBJ databases">
        <authorList>
            <person name="Liu G."/>
        </authorList>
    </citation>
    <scope>NUCLEOTIDE SEQUENCE</scope>
    <source>
        <strain evidence="3">RG22</strain>
    </source>
</reference>
<dbReference type="EMBL" id="CP096574">
    <property type="protein sequence ID" value="UPU37084.1"/>
    <property type="molecule type" value="Genomic_DNA"/>
</dbReference>
<reference evidence="4" key="1">
    <citation type="submission" date="2020-06" db="EMBL/GenBank/DDBJ databases">
        <title>Draft genomic sequecing of Geomonas sp. Red736.</title>
        <authorList>
            <person name="Itoh H."/>
            <person name="Xu Z.X."/>
            <person name="Ushijima N."/>
            <person name="Masuda Y."/>
            <person name="Shiratori Y."/>
            <person name="Senoo K."/>
        </authorList>
    </citation>
    <scope>NUCLEOTIDE SEQUENCE [LARGE SCALE GENOMIC DNA]</scope>
    <source>
        <strain evidence="4">Red736</strain>
    </source>
</reference>
<evidence type="ECO:0000313" key="4">
    <source>
        <dbReference type="Proteomes" id="UP000568888"/>
    </source>
</evidence>
<proteinExistence type="predicted"/>
<evidence type="ECO:0000313" key="5">
    <source>
        <dbReference type="Proteomes" id="UP000831485"/>
    </source>
</evidence>
<feature type="domain" description="Carrier" evidence="1">
    <location>
        <begin position="1"/>
        <end position="76"/>
    </location>
</feature>
<evidence type="ECO:0000313" key="3">
    <source>
        <dbReference type="EMBL" id="UPU37084.1"/>
    </source>
</evidence>
<dbReference type="Gene3D" id="1.10.1200.10">
    <property type="entry name" value="ACP-like"/>
    <property type="match status" value="1"/>
</dbReference>
<dbReference type="AlphaFoldDB" id="A0A6V8N0C8"/>
<dbReference type="InterPro" id="IPR036736">
    <property type="entry name" value="ACP-like_sf"/>
</dbReference>
<dbReference type="SUPFAM" id="SSF47336">
    <property type="entry name" value="ACP-like"/>
    <property type="match status" value="1"/>
</dbReference>
<reference evidence="2" key="2">
    <citation type="journal article" date="2021" name="Int. J. Syst. Evol. Microbiol.">
        <title>Geomonas silvestris sp. nov., Geomonas paludis sp. nov. and Geomonas limicola sp. nov., isolated from terrestrial environments, and emended description of the genus Geomonas.</title>
        <authorList>
            <person name="Itoh H."/>
            <person name="Xu Z."/>
            <person name="Masuda Y."/>
            <person name="Ushijima N."/>
            <person name="Hayakawa C."/>
            <person name="Shiratori Y."/>
            <person name="Senoo K."/>
        </authorList>
    </citation>
    <scope>NUCLEOTIDE SEQUENCE</scope>
    <source>
        <strain evidence="2">Red736</strain>
    </source>
</reference>
<dbReference type="PROSITE" id="PS50075">
    <property type="entry name" value="CARRIER"/>
    <property type="match status" value="1"/>
</dbReference>
<gene>
    <name evidence="2" type="ORF">GMPD_27380</name>
    <name evidence="3" type="ORF">M1B72_05080</name>
</gene>
<dbReference type="Proteomes" id="UP000568888">
    <property type="component" value="Unassembled WGS sequence"/>
</dbReference>
<keyword evidence="5" id="KW-1185">Reference proteome</keyword>
<dbReference type="Proteomes" id="UP000831485">
    <property type="component" value="Chromosome"/>
</dbReference>
<organism evidence="2 4">
    <name type="scientific">Geomonas paludis</name>
    <dbReference type="NCBI Taxonomy" id="2740185"/>
    <lineage>
        <taxon>Bacteria</taxon>
        <taxon>Pseudomonadati</taxon>
        <taxon>Thermodesulfobacteriota</taxon>
        <taxon>Desulfuromonadia</taxon>
        <taxon>Geobacterales</taxon>
        <taxon>Geobacteraceae</taxon>
        <taxon>Geomonas</taxon>
    </lineage>
</organism>
<evidence type="ECO:0000313" key="2">
    <source>
        <dbReference type="EMBL" id="GFO64819.1"/>
    </source>
</evidence>
<sequence>MDTMTSLNDIFREVFDDDTIEITRATTADDVDGWDSLSHTNLIVAVEMAYNVRFNLKDTRALKDVGELIDLIDRKLAEKG</sequence>
<accession>A0A6V8N0C8</accession>
<protein>
    <submittedName>
        <fullName evidence="2">Acyl carrier protein</fullName>
    </submittedName>
</protein>